<dbReference type="OrthoDB" id="5428890at2759"/>
<reference evidence="2 3" key="1">
    <citation type="submission" date="2018-06" db="EMBL/GenBank/DDBJ databases">
        <title>Complete Genomes of Monosporascus.</title>
        <authorList>
            <person name="Robinson A.J."/>
            <person name="Natvig D.O."/>
        </authorList>
    </citation>
    <scope>NUCLEOTIDE SEQUENCE [LARGE SCALE GENOMIC DNA]</scope>
    <source>
        <strain evidence="2 3">CBS 110550</strain>
    </source>
</reference>
<sequence length="455" mass="51873">MASRAVPPHHHMADPIELVALTAQGNAEVEAEILLRQALGFDLENDEHDFRAYLSYVKIYWPGNETEDHFLRLFADIVTFLRGLAGEERPTIQSHIDYLVGDRHHFYFKTTPAFSDVREMVVKDTVLLILGLWTLTRSYFVPLHGREAHILQICSKQPPQNTLQQPPRDTIQQPRQSALQQSVYDIISKSGILPNPDEEPAVRLDTRSTQQDLEGGGLISTPPFSPHSAIDLVGSLSIPTKKLNLFKLKVLADVQILWTDNVSRHMLLSRRGQEWYIELFALPCAMQGGACDVLRDAVGIPAGLMYEIELSYANLFNPVPPSKTHRYAGMLLALPLWCWCVSCSSARLRRRHLAAGTKEEELPRWDQARLPDDPRLKEVTNREPVVWWDRTSFENLWPRIQALDQCLQGAKPWSFWVLLRDNRNTVQYWTFLFGTIVLVLTVMQVVLGLLQVTQG</sequence>
<keyword evidence="1" id="KW-0812">Transmembrane</keyword>
<accession>A0A4Q4TSF4</accession>
<evidence type="ECO:0000313" key="3">
    <source>
        <dbReference type="Proteomes" id="UP000293360"/>
    </source>
</evidence>
<keyword evidence="1" id="KW-1133">Transmembrane helix</keyword>
<dbReference type="Proteomes" id="UP000293360">
    <property type="component" value="Unassembled WGS sequence"/>
</dbReference>
<dbReference type="EMBL" id="QJNU01000019">
    <property type="protein sequence ID" value="RYP10365.1"/>
    <property type="molecule type" value="Genomic_DNA"/>
</dbReference>
<gene>
    <name evidence="2" type="ORF">DL764_000699</name>
</gene>
<feature type="transmembrane region" description="Helical" evidence="1">
    <location>
        <begin position="428"/>
        <end position="450"/>
    </location>
</feature>
<organism evidence="2 3">
    <name type="scientific">Monosporascus ibericus</name>
    <dbReference type="NCBI Taxonomy" id="155417"/>
    <lineage>
        <taxon>Eukaryota</taxon>
        <taxon>Fungi</taxon>
        <taxon>Dikarya</taxon>
        <taxon>Ascomycota</taxon>
        <taxon>Pezizomycotina</taxon>
        <taxon>Sordariomycetes</taxon>
        <taxon>Xylariomycetidae</taxon>
        <taxon>Xylariales</taxon>
        <taxon>Xylariales incertae sedis</taxon>
        <taxon>Monosporascus</taxon>
    </lineage>
</organism>
<dbReference type="AlphaFoldDB" id="A0A4Q4TSF4"/>
<name>A0A4Q4TSF4_9PEZI</name>
<keyword evidence="3" id="KW-1185">Reference proteome</keyword>
<keyword evidence="1" id="KW-0472">Membrane</keyword>
<comment type="caution">
    <text evidence="2">The sequence shown here is derived from an EMBL/GenBank/DDBJ whole genome shotgun (WGS) entry which is preliminary data.</text>
</comment>
<evidence type="ECO:0000256" key="1">
    <source>
        <dbReference type="SAM" id="Phobius"/>
    </source>
</evidence>
<evidence type="ECO:0000313" key="2">
    <source>
        <dbReference type="EMBL" id="RYP10365.1"/>
    </source>
</evidence>
<protein>
    <submittedName>
        <fullName evidence="2">Uncharacterized protein</fullName>
    </submittedName>
</protein>
<proteinExistence type="predicted"/>